<evidence type="ECO:0000313" key="3">
    <source>
        <dbReference type="Proteomes" id="UP000028868"/>
    </source>
</evidence>
<comment type="caution">
    <text evidence="2">The sequence shown here is derived from an EMBL/GenBank/DDBJ whole genome shotgun (WGS) entry which is preliminary data.</text>
</comment>
<keyword evidence="3" id="KW-1185">Reference proteome</keyword>
<name>A0A024P8U7_9BACI</name>
<reference evidence="3" key="1">
    <citation type="submission" date="2014-03" db="EMBL/GenBank/DDBJ databases">
        <authorList>
            <person name="Urmite Genomes U."/>
        </authorList>
    </citation>
    <scope>NUCLEOTIDE SEQUENCE [LARGE SCALE GENOMIC DNA]</scope>
    <source>
        <strain evidence="3">HD-03</strain>
    </source>
</reference>
<organism evidence="2 3">
    <name type="scientific">Halobacillus karajensis</name>
    <dbReference type="NCBI Taxonomy" id="195088"/>
    <lineage>
        <taxon>Bacteria</taxon>
        <taxon>Bacillati</taxon>
        <taxon>Bacillota</taxon>
        <taxon>Bacilli</taxon>
        <taxon>Bacillales</taxon>
        <taxon>Bacillaceae</taxon>
        <taxon>Halobacillus</taxon>
    </lineage>
</organism>
<dbReference type="RefSeq" id="WP_035509975.1">
    <property type="nucleotide sequence ID" value="NZ_CCDH010000003.1"/>
</dbReference>
<keyword evidence="1" id="KW-0472">Membrane</keyword>
<dbReference type="AlphaFoldDB" id="A0A024P8U7"/>
<accession>A0A024P8U7</accession>
<feature type="transmembrane region" description="Helical" evidence="1">
    <location>
        <begin position="127"/>
        <end position="149"/>
    </location>
</feature>
<protein>
    <submittedName>
        <fullName evidence="2">Uncharacterized protein</fullName>
    </submittedName>
</protein>
<reference evidence="2 3" key="2">
    <citation type="submission" date="2014-05" db="EMBL/GenBank/DDBJ databases">
        <title>Draft genome sequence of Halobacillus karajensis HK-03.</title>
        <authorList>
            <person name="Khelaifia S."/>
            <person name="Croce O."/>
            <person name="Lagier J.C."/>
            <person name="Raoult D."/>
        </authorList>
    </citation>
    <scope>NUCLEOTIDE SEQUENCE [LARGE SCALE GENOMIC DNA]</scope>
    <source>
        <strain evidence="2 3">HD-03</strain>
    </source>
</reference>
<sequence>MTEKNFLYTNLGCVITFGLFLFLSLVTAESDATQHVMILISEIIGGITMAAAAASLFYIKSDQKYLPVSILGFLAPWLLYAIGYELGFDASTNHTWVWFISLYLLLVAGFIFIRYNYRKVEGYFKLVLVFLLFINAIFFVYLLFIHIWWNLPFTNS</sequence>
<evidence type="ECO:0000313" key="2">
    <source>
        <dbReference type="EMBL" id="CDQ24767.1"/>
    </source>
</evidence>
<gene>
    <name evidence="2" type="ORF">BN983_03064</name>
</gene>
<feature type="transmembrane region" description="Helical" evidence="1">
    <location>
        <begin position="65"/>
        <end position="84"/>
    </location>
</feature>
<keyword evidence="1" id="KW-1133">Transmembrane helix</keyword>
<feature type="transmembrane region" description="Helical" evidence="1">
    <location>
        <begin position="38"/>
        <end position="58"/>
    </location>
</feature>
<proteinExistence type="predicted"/>
<dbReference type="Proteomes" id="UP000028868">
    <property type="component" value="Unassembled WGS sequence"/>
</dbReference>
<dbReference type="EMBL" id="CCDI010000004">
    <property type="protein sequence ID" value="CDQ24767.1"/>
    <property type="molecule type" value="Genomic_DNA"/>
</dbReference>
<keyword evidence="1" id="KW-0812">Transmembrane</keyword>
<feature type="transmembrane region" description="Helical" evidence="1">
    <location>
        <begin position="96"/>
        <end position="115"/>
    </location>
</feature>
<evidence type="ECO:0000256" key="1">
    <source>
        <dbReference type="SAM" id="Phobius"/>
    </source>
</evidence>